<dbReference type="PANTHER" id="PTHR35046:SF9">
    <property type="entry name" value="RNA-DIRECTED DNA POLYMERASE"/>
    <property type="match status" value="1"/>
</dbReference>
<dbReference type="SUPFAM" id="SSF56672">
    <property type="entry name" value="DNA/RNA polymerases"/>
    <property type="match status" value="1"/>
</dbReference>
<feature type="region of interest" description="Disordered" evidence="1">
    <location>
        <begin position="267"/>
        <end position="293"/>
    </location>
</feature>
<proteinExistence type="predicted"/>
<dbReference type="GeneID" id="107413820"/>
<protein>
    <submittedName>
        <fullName evidence="3">Uncharacterized protein LOC107413820</fullName>
    </submittedName>
</protein>
<keyword evidence="2" id="KW-1185">Reference proteome</keyword>
<dbReference type="Gene3D" id="3.10.10.10">
    <property type="entry name" value="HIV Type 1 Reverse Transcriptase, subunit A, domain 1"/>
    <property type="match status" value="1"/>
</dbReference>
<dbReference type="Proteomes" id="UP001652623">
    <property type="component" value="Chromosome 8"/>
</dbReference>
<organism evidence="2 3">
    <name type="scientific">Ziziphus jujuba</name>
    <name type="common">Chinese jujube</name>
    <name type="synonym">Ziziphus sativa</name>
    <dbReference type="NCBI Taxonomy" id="326968"/>
    <lineage>
        <taxon>Eukaryota</taxon>
        <taxon>Viridiplantae</taxon>
        <taxon>Streptophyta</taxon>
        <taxon>Embryophyta</taxon>
        <taxon>Tracheophyta</taxon>
        <taxon>Spermatophyta</taxon>
        <taxon>Magnoliopsida</taxon>
        <taxon>eudicotyledons</taxon>
        <taxon>Gunneridae</taxon>
        <taxon>Pentapetalae</taxon>
        <taxon>rosids</taxon>
        <taxon>fabids</taxon>
        <taxon>Rosales</taxon>
        <taxon>Rhamnaceae</taxon>
        <taxon>Paliureae</taxon>
        <taxon>Ziziphus</taxon>
    </lineage>
</organism>
<name>A0ABM4AGH4_ZIZJJ</name>
<evidence type="ECO:0000313" key="2">
    <source>
        <dbReference type="Proteomes" id="UP001652623"/>
    </source>
</evidence>
<sequence length="341" mass="38373">MRRIYNMRTSSTLDAKSKTRLQWLNESGDVKVTKQVRVTFTIKKDIDDVLCDVVPMEAGHLLLGRPWQYDKDTLHHGRTNKYEFNSKGKRVVLAPLSPKQVLEDQIALQKSMGKQNTREAELHSKKLSVKLIGENNPNDHVLPSSIISLLQEYEDVFLEEIPKGLPSLRGIERQIYIIPGASIPNKPADRTNPEERKELQCQGSELLYKGYVRESMSPCAMPVLLVSKKDGTWRIYVDYRAINNIKIKCRHPIPTLDDMLDELHGLVDTTNDDGGVEDSSEPGGSSAGDKEDDMVADEFVLVRDKYHATKDVVPISNEAAQLELVSIANDPTMTEHKDVGP</sequence>
<evidence type="ECO:0000313" key="3">
    <source>
        <dbReference type="RefSeq" id="XP_060675822.1"/>
    </source>
</evidence>
<feature type="compositionally biased region" description="Acidic residues" evidence="1">
    <location>
        <begin position="270"/>
        <end position="280"/>
    </location>
</feature>
<gene>
    <name evidence="3" type="primary">LOC107413820</name>
</gene>
<dbReference type="RefSeq" id="XP_060675822.1">
    <property type="nucleotide sequence ID" value="XM_060819839.1"/>
</dbReference>
<accession>A0ABM4AGH4</accession>
<dbReference type="InterPro" id="IPR043502">
    <property type="entry name" value="DNA/RNA_pol_sf"/>
</dbReference>
<evidence type="ECO:0000256" key="1">
    <source>
        <dbReference type="SAM" id="MobiDB-lite"/>
    </source>
</evidence>
<reference evidence="3" key="1">
    <citation type="submission" date="2025-08" db="UniProtKB">
        <authorList>
            <consortium name="RefSeq"/>
        </authorList>
    </citation>
    <scope>IDENTIFICATION</scope>
    <source>
        <tissue evidence="3">Seedling</tissue>
    </source>
</reference>
<dbReference type="PANTHER" id="PTHR35046">
    <property type="entry name" value="ZINC KNUCKLE (CCHC-TYPE) FAMILY PROTEIN"/>
    <property type="match status" value="1"/>
</dbReference>